<keyword evidence="4" id="KW-0391">Immunity</keyword>
<keyword evidence="7" id="KW-0325">Glycoprotein</keyword>
<keyword evidence="3 9" id="KW-0732">Signal</keyword>
<evidence type="ECO:0000256" key="4">
    <source>
        <dbReference type="ARBA" id="ARBA00022859"/>
    </source>
</evidence>
<dbReference type="PANTHER" id="PTHR19433">
    <property type="entry name" value="T-CELL RECEPTOR ALPHA CHAIN V REGION-RELATED"/>
    <property type="match status" value="1"/>
</dbReference>
<dbReference type="CDD" id="cd00099">
    <property type="entry name" value="IgV"/>
    <property type="match status" value="1"/>
</dbReference>
<keyword evidence="5 8" id="KW-0472">Membrane</keyword>
<dbReference type="InterPro" id="IPR003599">
    <property type="entry name" value="Ig_sub"/>
</dbReference>
<dbReference type="InterPro" id="IPR013106">
    <property type="entry name" value="Ig_V-set"/>
</dbReference>
<reference evidence="11" key="2">
    <citation type="submission" date="2025-08" db="UniProtKB">
        <authorList>
            <consortium name="Ensembl"/>
        </authorList>
    </citation>
    <scope>IDENTIFICATION</scope>
</reference>
<dbReference type="Proteomes" id="UP000007635">
    <property type="component" value="Chromosome VII"/>
</dbReference>
<evidence type="ECO:0000256" key="8">
    <source>
        <dbReference type="SAM" id="Phobius"/>
    </source>
</evidence>
<accession>A0AAQ4Q0A6</accession>
<sequence length="282" mass="30976">MHLYMIIGGVFHLLAGIQSAAVRQDTGVKSASVGDNVTLHCFYNTQVAMHFSWYRQTLGGGPELLSNFYKHDEPSKVFHWLEKNPRYSVQREEGMNHLNISEVQLSDSATYFCGSSHSNIAEFGDGIFLSVKGVNLKEIVQWPVSQTLHPGGTVTFNCTTHSGTCDGDQSVYWFQHGSRQGVLKARGDKCKPVSSPPASSQSCVYHLQKVNVSSSDAGTYYCAVASCGELLFGNGSELLVKDGNHDDPMAQMKTLVWLSIIRSVILFLLVTICLLVELSKSC</sequence>
<dbReference type="SUPFAM" id="SSF48726">
    <property type="entry name" value="Immunoglobulin"/>
    <property type="match status" value="2"/>
</dbReference>
<feature type="domain" description="Ig-like" evidence="10">
    <location>
        <begin position="137"/>
        <end position="224"/>
    </location>
</feature>
<evidence type="ECO:0000256" key="9">
    <source>
        <dbReference type="SAM" id="SignalP"/>
    </source>
</evidence>
<dbReference type="GO" id="GO:0009617">
    <property type="term" value="P:response to bacterium"/>
    <property type="evidence" value="ECO:0007669"/>
    <property type="project" value="TreeGrafter"/>
</dbReference>
<keyword evidence="8" id="KW-1133">Transmembrane helix</keyword>
<dbReference type="Gene3D" id="2.60.40.10">
    <property type="entry name" value="Immunoglobulins"/>
    <property type="match status" value="2"/>
</dbReference>
<dbReference type="Pfam" id="PF07686">
    <property type="entry name" value="V-set"/>
    <property type="match status" value="2"/>
</dbReference>
<feature type="signal peptide" evidence="9">
    <location>
        <begin position="1"/>
        <end position="19"/>
    </location>
</feature>
<reference evidence="11 12" key="1">
    <citation type="journal article" date="2021" name="G3 (Bethesda)">
        <title>Improved contiguity of the threespine stickleback genome using long-read sequencing.</title>
        <authorList>
            <person name="Nath S."/>
            <person name="Shaw D.E."/>
            <person name="White M.A."/>
        </authorList>
    </citation>
    <scope>NUCLEOTIDE SEQUENCE [LARGE SCALE GENOMIC DNA]</scope>
    <source>
        <strain evidence="11 12">Lake Benthic</strain>
    </source>
</reference>
<evidence type="ECO:0000256" key="2">
    <source>
        <dbReference type="ARBA" id="ARBA00022475"/>
    </source>
</evidence>
<organism evidence="11 12">
    <name type="scientific">Gasterosteus aculeatus aculeatus</name>
    <name type="common">three-spined stickleback</name>
    <dbReference type="NCBI Taxonomy" id="481459"/>
    <lineage>
        <taxon>Eukaryota</taxon>
        <taxon>Metazoa</taxon>
        <taxon>Chordata</taxon>
        <taxon>Craniata</taxon>
        <taxon>Vertebrata</taxon>
        <taxon>Euteleostomi</taxon>
        <taxon>Actinopterygii</taxon>
        <taxon>Neopterygii</taxon>
        <taxon>Teleostei</taxon>
        <taxon>Neoteleostei</taxon>
        <taxon>Acanthomorphata</taxon>
        <taxon>Eupercaria</taxon>
        <taxon>Perciformes</taxon>
        <taxon>Cottioidei</taxon>
        <taxon>Gasterosteales</taxon>
        <taxon>Gasterosteidae</taxon>
        <taxon>Gasterosteus</taxon>
    </lineage>
</organism>
<feature type="chain" id="PRO_5042814660" description="Ig-like domain-containing protein" evidence="9">
    <location>
        <begin position="20"/>
        <end position="282"/>
    </location>
</feature>
<keyword evidence="12" id="KW-1185">Reference proteome</keyword>
<dbReference type="PANTHER" id="PTHR19433:SF127">
    <property type="entry name" value="NITR9"/>
    <property type="match status" value="1"/>
</dbReference>
<dbReference type="GeneID" id="120823130"/>
<dbReference type="GO" id="GO:0002376">
    <property type="term" value="P:immune system process"/>
    <property type="evidence" value="ECO:0007669"/>
    <property type="project" value="UniProtKB-KW"/>
</dbReference>
<evidence type="ECO:0000256" key="5">
    <source>
        <dbReference type="ARBA" id="ARBA00023136"/>
    </source>
</evidence>
<proteinExistence type="predicted"/>
<dbReference type="GeneTree" id="ENSGT01030000234530"/>
<reference evidence="11" key="3">
    <citation type="submission" date="2025-09" db="UniProtKB">
        <authorList>
            <consortium name="Ensembl"/>
        </authorList>
    </citation>
    <scope>IDENTIFICATION</scope>
</reference>
<comment type="subcellular location">
    <subcellularLocation>
        <location evidence="1">Cell membrane</location>
    </subcellularLocation>
</comment>
<dbReference type="InterPro" id="IPR052051">
    <property type="entry name" value="TCR_complex_component"/>
</dbReference>
<evidence type="ECO:0000313" key="12">
    <source>
        <dbReference type="Proteomes" id="UP000007635"/>
    </source>
</evidence>
<dbReference type="InterPro" id="IPR036179">
    <property type="entry name" value="Ig-like_dom_sf"/>
</dbReference>
<dbReference type="PROSITE" id="PS50835">
    <property type="entry name" value="IG_LIKE"/>
    <property type="match status" value="2"/>
</dbReference>
<evidence type="ECO:0000256" key="6">
    <source>
        <dbReference type="ARBA" id="ARBA00023157"/>
    </source>
</evidence>
<feature type="transmembrane region" description="Helical" evidence="8">
    <location>
        <begin position="255"/>
        <end position="276"/>
    </location>
</feature>
<evidence type="ECO:0000313" key="11">
    <source>
        <dbReference type="Ensembl" id="ENSGACP00000044696.1"/>
    </source>
</evidence>
<evidence type="ECO:0000259" key="10">
    <source>
        <dbReference type="PROSITE" id="PS50835"/>
    </source>
</evidence>
<dbReference type="GO" id="GO:0005886">
    <property type="term" value="C:plasma membrane"/>
    <property type="evidence" value="ECO:0007669"/>
    <property type="project" value="UniProtKB-SubCell"/>
</dbReference>
<dbReference type="SMART" id="SM00406">
    <property type="entry name" value="IGv"/>
    <property type="match status" value="2"/>
</dbReference>
<keyword evidence="2" id="KW-1003">Cell membrane</keyword>
<keyword evidence="6" id="KW-1015">Disulfide bond</keyword>
<dbReference type="SMART" id="SM00409">
    <property type="entry name" value="IG"/>
    <property type="match status" value="2"/>
</dbReference>
<protein>
    <recommendedName>
        <fullName evidence="10">Ig-like domain-containing protein</fullName>
    </recommendedName>
</protein>
<evidence type="ECO:0000256" key="3">
    <source>
        <dbReference type="ARBA" id="ARBA00022729"/>
    </source>
</evidence>
<keyword evidence="8" id="KW-0812">Transmembrane</keyword>
<dbReference type="KEGG" id="gat:120823130"/>
<feature type="domain" description="Ig-like" evidence="10">
    <location>
        <begin position="34"/>
        <end position="124"/>
    </location>
</feature>
<name>A0AAQ4Q0A6_GASAC</name>
<dbReference type="Ensembl" id="ENSGACT00000042538.1">
    <property type="protein sequence ID" value="ENSGACP00000044696.1"/>
    <property type="gene ID" value="ENSGACG00000019978.2"/>
</dbReference>
<dbReference type="RefSeq" id="XP_040039161.1">
    <property type="nucleotide sequence ID" value="XM_040183227.1"/>
</dbReference>
<evidence type="ECO:0000256" key="7">
    <source>
        <dbReference type="ARBA" id="ARBA00023180"/>
    </source>
</evidence>
<dbReference type="InterPro" id="IPR013783">
    <property type="entry name" value="Ig-like_fold"/>
</dbReference>
<dbReference type="AlphaFoldDB" id="A0AAQ4Q0A6"/>
<dbReference type="InterPro" id="IPR007110">
    <property type="entry name" value="Ig-like_dom"/>
</dbReference>
<evidence type="ECO:0000256" key="1">
    <source>
        <dbReference type="ARBA" id="ARBA00004236"/>
    </source>
</evidence>